<dbReference type="AlphaFoldDB" id="A0AAW4PZ77"/>
<gene>
    <name evidence="1" type="ORF">EGH21_23080</name>
</gene>
<dbReference type="EMBL" id="RKLR01000022">
    <property type="protein sequence ID" value="MBX0325906.1"/>
    <property type="molecule type" value="Genomic_DNA"/>
</dbReference>
<protein>
    <submittedName>
        <fullName evidence="1">Uncharacterized protein</fullName>
    </submittedName>
</protein>
<dbReference type="Proteomes" id="UP001430377">
    <property type="component" value="Unassembled WGS sequence"/>
</dbReference>
<sequence length="438" mass="49282">MSSNSEAQSEGGDQGDQPELTDFVERACPVCCRVYEKNGAACHPSHIVKFERRLAAQNWLLTAQRPPETPPGRSPVVGSDHVSFEATYLAIRSLIQSESDRLDAYVSDTPYQIQGQKWIASVYRQYLSETDELVPGVLAGIRGSENRITRRGAEVTPARVFAHLVFLDQYGLLPRYDPLVRGGGRGLSEICAEYFDVRPAELESKWIVKRRVDRSKVYSTTPEFRQEWDVELVNEQSTRASHPHSECKPFDGTAVLGDHRDHNLVTRRAKAELLGLPDVNWALAPHIIYARADYDVSDDSSSRLPVLGFDFAGFEYTVDGQRLRYLGIVTDWDEDPFEVYLQIVQLGKTAATGVVVLPNREQIYDFLHFLKTAELIQDLGVLPDERDEYSSVPNVQALHEQIVSDVQLLDGIALLPRRKFLDEGFDTLDDLVAVPTYA</sequence>
<organism evidence="1 2">
    <name type="scientific">Haloarcula rubra</name>
    <dbReference type="NCBI Taxonomy" id="2487747"/>
    <lineage>
        <taxon>Archaea</taxon>
        <taxon>Methanobacteriati</taxon>
        <taxon>Methanobacteriota</taxon>
        <taxon>Stenosarchaea group</taxon>
        <taxon>Halobacteria</taxon>
        <taxon>Halobacteriales</taxon>
        <taxon>Haloarculaceae</taxon>
        <taxon>Haloarcula</taxon>
    </lineage>
</organism>
<comment type="caution">
    <text evidence="1">The sequence shown here is derived from an EMBL/GenBank/DDBJ whole genome shotgun (WGS) entry which is preliminary data.</text>
</comment>
<name>A0AAW4PZ77_9EURY</name>
<dbReference type="RefSeq" id="WP_220620765.1">
    <property type="nucleotide sequence ID" value="NZ_RKLR01000022.1"/>
</dbReference>
<evidence type="ECO:0000313" key="2">
    <source>
        <dbReference type="Proteomes" id="UP001430377"/>
    </source>
</evidence>
<accession>A0AAW4PZ77</accession>
<keyword evidence="2" id="KW-1185">Reference proteome</keyword>
<reference evidence="1 2" key="1">
    <citation type="submission" date="2021-06" db="EMBL/GenBank/DDBJ databases">
        <title>Halomicroarcula sp. a new haloarchaeum isolated from saline soil.</title>
        <authorList>
            <person name="Duran-Viseras A."/>
            <person name="Sanchez-Porro C."/>
            <person name="Ventosa A."/>
        </authorList>
    </citation>
    <scope>NUCLEOTIDE SEQUENCE [LARGE SCALE GENOMIC DNA]</scope>
    <source>
        <strain evidence="1 2">F13</strain>
    </source>
</reference>
<proteinExistence type="predicted"/>
<evidence type="ECO:0000313" key="1">
    <source>
        <dbReference type="EMBL" id="MBX0325906.1"/>
    </source>
</evidence>